<accession>G0NQW5</accession>
<dbReference type="EMBL" id="GL379928">
    <property type="protein sequence ID" value="EGT35938.1"/>
    <property type="molecule type" value="Genomic_DNA"/>
</dbReference>
<reference evidence="2" key="1">
    <citation type="submission" date="2011-07" db="EMBL/GenBank/DDBJ databases">
        <authorList>
            <consortium name="Caenorhabditis brenneri Sequencing and Analysis Consortium"/>
            <person name="Wilson R.K."/>
        </authorList>
    </citation>
    <scope>NUCLEOTIDE SEQUENCE [LARGE SCALE GENOMIC DNA]</scope>
    <source>
        <strain evidence="2">PB2801</strain>
    </source>
</reference>
<dbReference type="InParanoid" id="G0NQW5"/>
<evidence type="ECO:0000313" key="1">
    <source>
        <dbReference type="EMBL" id="EGT35938.1"/>
    </source>
</evidence>
<gene>
    <name evidence="1" type="ORF">CAEBREN_10863</name>
</gene>
<evidence type="ECO:0000313" key="2">
    <source>
        <dbReference type="Proteomes" id="UP000008068"/>
    </source>
</evidence>
<keyword evidence="2" id="KW-1185">Reference proteome</keyword>
<dbReference type="Proteomes" id="UP000008068">
    <property type="component" value="Unassembled WGS sequence"/>
</dbReference>
<name>G0NQW5_CAEBE</name>
<dbReference type="AlphaFoldDB" id="G0NQW5"/>
<proteinExistence type="predicted"/>
<organism evidence="2">
    <name type="scientific">Caenorhabditis brenneri</name>
    <name type="common">Nematode worm</name>
    <dbReference type="NCBI Taxonomy" id="135651"/>
    <lineage>
        <taxon>Eukaryota</taxon>
        <taxon>Metazoa</taxon>
        <taxon>Ecdysozoa</taxon>
        <taxon>Nematoda</taxon>
        <taxon>Chromadorea</taxon>
        <taxon>Rhabditida</taxon>
        <taxon>Rhabditina</taxon>
        <taxon>Rhabditomorpha</taxon>
        <taxon>Rhabditoidea</taxon>
        <taxon>Rhabditidae</taxon>
        <taxon>Peloderinae</taxon>
        <taxon>Caenorhabditis</taxon>
    </lineage>
</organism>
<dbReference type="HOGENOM" id="CLU_1548962_0_0_1"/>
<sequence>MSQGNEMQDRIDAQERMNEDAGEDFLDMTDEDFLDTHMVYVPRSQNAPVIAQAQATTISSVEFSKALKKIAFNCDLLDEFKKIETEEAKLQNKNLVSKKVSGGISQMVTISADPNISHFVQLRRLLGRNQLCFGNPISQKIKELENKSGNKSISMDTIREHVESLLKLAVPRA</sequence>
<protein>
    <submittedName>
        <fullName evidence="1">Uncharacterized protein</fullName>
    </submittedName>
</protein>